<comment type="caution">
    <text evidence="6">The sequence shown here is derived from an EMBL/GenBank/DDBJ whole genome shotgun (WGS) entry which is preliminary data.</text>
</comment>
<dbReference type="InterPro" id="IPR035938">
    <property type="entry name" value="Hemerythrin-like_sf"/>
</dbReference>
<evidence type="ECO:0000313" key="6">
    <source>
        <dbReference type="EMBL" id="TKX34832.1"/>
    </source>
</evidence>
<evidence type="ECO:0000256" key="3">
    <source>
        <dbReference type="ARBA" id="ARBA00022723"/>
    </source>
</evidence>
<evidence type="ECO:0000256" key="4">
    <source>
        <dbReference type="ARBA" id="ARBA00023004"/>
    </source>
</evidence>
<keyword evidence="2" id="KW-0813">Transport</keyword>
<keyword evidence="3" id="KW-0479">Metal-binding</keyword>
<dbReference type="InterPro" id="IPR012312">
    <property type="entry name" value="Hemerythrin-like"/>
</dbReference>
<dbReference type="InterPro" id="IPR016131">
    <property type="entry name" value="Haemerythrin_Fe_BS"/>
</dbReference>
<dbReference type="PANTHER" id="PTHR37164">
    <property type="entry name" value="BACTERIOHEMERYTHRIN"/>
    <property type="match status" value="1"/>
</dbReference>
<evidence type="ECO:0000256" key="2">
    <source>
        <dbReference type="ARBA" id="ARBA00022621"/>
    </source>
</evidence>
<keyword evidence="2" id="KW-0561">Oxygen transport</keyword>
<accession>A0ABY2TL39</accession>
<dbReference type="InterPro" id="IPR012827">
    <property type="entry name" value="Hemerythrin_metal-bd"/>
</dbReference>
<protein>
    <submittedName>
        <fullName evidence="6">Iron-binding protein</fullName>
    </submittedName>
</protein>
<dbReference type="CDD" id="cd12107">
    <property type="entry name" value="Hemerythrin"/>
    <property type="match status" value="1"/>
</dbReference>
<dbReference type="PANTHER" id="PTHR37164:SF1">
    <property type="entry name" value="BACTERIOHEMERYTHRIN"/>
    <property type="match status" value="1"/>
</dbReference>
<reference evidence="6 7" key="1">
    <citation type="submission" date="2018-05" db="EMBL/GenBank/DDBJ databases">
        <title>Novel Campyloabacter and Helicobacter Species and Strains.</title>
        <authorList>
            <person name="Mannion A.J."/>
            <person name="Shen Z."/>
            <person name="Fox J.G."/>
        </authorList>
    </citation>
    <scope>NUCLEOTIDE SEQUENCE [LARGE SCALE GENOMIC DNA]</scope>
    <source>
        <strain evidence="7">MIT10-5678</strain>
    </source>
</reference>
<keyword evidence="7" id="KW-1185">Reference proteome</keyword>
<evidence type="ECO:0000313" key="7">
    <source>
        <dbReference type="Proteomes" id="UP000309584"/>
    </source>
</evidence>
<organism evidence="6 7">
    <name type="scientific">Campylobacter taeniopygiae</name>
    <dbReference type="NCBI Taxonomy" id="2510188"/>
    <lineage>
        <taxon>Bacteria</taxon>
        <taxon>Pseudomonadati</taxon>
        <taxon>Campylobacterota</taxon>
        <taxon>Epsilonproteobacteria</taxon>
        <taxon>Campylobacterales</taxon>
        <taxon>Campylobacteraceae</taxon>
        <taxon>Campylobacter</taxon>
    </lineage>
</organism>
<dbReference type="Pfam" id="PF01814">
    <property type="entry name" value="Hemerythrin"/>
    <property type="match status" value="1"/>
</dbReference>
<proteinExistence type="inferred from homology"/>
<keyword evidence="4" id="KW-0408">Iron</keyword>
<dbReference type="Gene3D" id="1.20.120.50">
    <property type="entry name" value="Hemerythrin-like"/>
    <property type="match status" value="1"/>
</dbReference>
<dbReference type="InterPro" id="IPR050669">
    <property type="entry name" value="Hemerythrin"/>
</dbReference>
<feature type="domain" description="Hemerythrin-like" evidence="5">
    <location>
        <begin position="15"/>
        <end position="129"/>
    </location>
</feature>
<dbReference type="PROSITE" id="PS00550">
    <property type="entry name" value="HEMERYTHRINS"/>
    <property type="match status" value="1"/>
</dbReference>
<evidence type="ECO:0000259" key="5">
    <source>
        <dbReference type="Pfam" id="PF01814"/>
    </source>
</evidence>
<comment type="similarity">
    <text evidence="1">Belongs to the hemerythrin family.</text>
</comment>
<dbReference type="Proteomes" id="UP000309584">
    <property type="component" value="Unassembled WGS sequence"/>
</dbReference>
<name>A0ABY2TL39_9BACT</name>
<dbReference type="NCBIfam" id="TIGR02481">
    <property type="entry name" value="hemeryth_dom"/>
    <property type="match status" value="1"/>
</dbReference>
<gene>
    <name evidence="6" type="ORF">CQA75_00890</name>
</gene>
<dbReference type="RefSeq" id="WP_137623169.1">
    <property type="nucleotide sequence ID" value="NZ_NXLY01000001.1"/>
</dbReference>
<evidence type="ECO:0000256" key="1">
    <source>
        <dbReference type="ARBA" id="ARBA00010587"/>
    </source>
</evidence>
<sequence>MIKWDKNFSIKNLQLDKQHELIFDIADIADNLAKKIQSDDIDKPEELKEELKKVLLKLFQYAKVHFKEEEKFMENIDFPLIDEHKYSHRVLLERAKDLLKYSNDILKLSEELSILTKDWVFEHFANEDLWLSNFTSKAIHLKEINYTLEHYIKLKSIKLDLSKEENHDYICNCPLRIHKVPETIHQELVSKESILRCETCEQILIHLDKFDPKENFEILNQKFESIKEQLNYE</sequence>
<dbReference type="SUPFAM" id="SSF47188">
    <property type="entry name" value="Hemerythrin-like"/>
    <property type="match status" value="1"/>
</dbReference>
<dbReference type="EMBL" id="NXLY01000001">
    <property type="protein sequence ID" value="TKX34832.1"/>
    <property type="molecule type" value="Genomic_DNA"/>
</dbReference>